<dbReference type="PANTHER" id="PTHR36182">
    <property type="entry name" value="PROTEIN, PUTATIVE (AFU_ORTHOLOGUE AFUA_6G10930)-RELATED"/>
    <property type="match status" value="1"/>
</dbReference>
<feature type="compositionally biased region" description="Polar residues" evidence="1">
    <location>
        <begin position="224"/>
        <end position="234"/>
    </location>
</feature>
<proteinExistence type="predicted"/>
<feature type="signal peptide" evidence="2">
    <location>
        <begin position="1"/>
        <end position="19"/>
    </location>
</feature>
<protein>
    <submittedName>
        <fullName evidence="3">Uncharacterized protein</fullName>
    </submittedName>
</protein>
<reference evidence="3" key="1">
    <citation type="journal article" date="2020" name="Fungal Divers.">
        <title>Resolving the Mortierellaceae phylogeny through synthesis of multi-gene phylogenetics and phylogenomics.</title>
        <authorList>
            <person name="Vandepol N."/>
            <person name="Liber J."/>
            <person name="Desiro A."/>
            <person name="Na H."/>
            <person name="Kennedy M."/>
            <person name="Barry K."/>
            <person name="Grigoriev I.V."/>
            <person name="Miller A.N."/>
            <person name="O'Donnell K."/>
            <person name="Stajich J.E."/>
            <person name="Bonito G."/>
        </authorList>
    </citation>
    <scope>NUCLEOTIDE SEQUENCE</scope>
    <source>
        <strain evidence="3">KOD948</strain>
    </source>
</reference>
<dbReference type="AlphaFoldDB" id="A0A9P6Q244"/>
<evidence type="ECO:0000256" key="1">
    <source>
        <dbReference type="SAM" id="MobiDB-lite"/>
    </source>
</evidence>
<comment type="caution">
    <text evidence="3">The sequence shown here is derived from an EMBL/GenBank/DDBJ whole genome shotgun (WGS) entry which is preliminary data.</text>
</comment>
<evidence type="ECO:0000313" key="4">
    <source>
        <dbReference type="Proteomes" id="UP000726737"/>
    </source>
</evidence>
<evidence type="ECO:0000256" key="2">
    <source>
        <dbReference type="SAM" id="SignalP"/>
    </source>
</evidence>
<dbReference type="PANTHER" id="PTHR36182:SF1">
    <property type="entry name" value="PROTEIN, PUTATIVE (AFU_ORTHOLOGUE AFUA_6G10930)-RELATED"/>
    <property type="match status" value="1"/>
</dbReference>
<organism evidence="3 4">
    <name type="scientific">Mortierella polycephala</name>
    <dbReference type="NCBI Taxonomy" id="41804"/>
    <lineage>
        <taxon>Eukaryota</taxon>
        <taxon>Fungi</taxon>
        <taxon>Fungi incertae sedis</taxon>
        <taxon>Mucoromycota</taxon>
        <taxon>Mortierellomycotina</taxon>
        <taxon>Mortierellomycetes</taxon>
        <taxon>Mortierellales</taxon>
        <taxon>Mortierellaceae</taxon>
        <taxon>Mortierella</taxon>
    </lineage>
</organism>
<dbReference type="Gene3D" id="2.70.50.70">
    <property type="match status" value="1"/>
</dbReference>
<feature type="chain" id="PRO_5040204282" evidence="2">
    <location>
        <begin position="20"/>
        <end position="234"/>
    </location>
</feature>
<dbReference type="EMBL" id="JAAAJA010000285">
    <property type="protein sequence ID" value="KAG0256731.1"/>
    <property type="molecule type" value="Genomic_DNA"/>
</dbReference>
<name>A0A9P6Q244_9FUNG</name>
<keyword evidence="2" id="KW-0732">Signal</keyword>
<dbReference type="Proteomes" id="UP000726737">
    <property type="component" value="Unassembled WGS sequence"/>
</dbReference>
<dbReference type="OrthoDB" id="2342176at2759"/>
<evidence type="ECO:0000313" key="3">
    <source>
        <dbReference type="EMBL" id="KAG0256731.1"/>
    </source>
</evidence>
<keyword evidence="4" id="KW-1185">Reference proteome</keyword>
<gene>
    <name evidence="3" type="ORF">BG011_004340</name>
</gene>
<feature type="region of interest" description="Disordered" evidence="1">
    <location>
        <begin position="210"/>
        <end position="234"/>
    </location>
</feature>
<sequence length="234" mass="25960">MKVTTLLLVLASMVASVMAHASLLYPVPRGGYGTKQYNGRVHTWIGYKDKTWTQRFPCGGYAPGPVTKMKHGQVINVRFHATSMKANDVKKQPKLVSKNKQFKQARHGGGLCEFSLSYDGGKTFRMIGRYTRTCPDSYYEWPVRIPKNVPSCTKKNQCLFVWSWTANILAQYYHNCADIHLTGVKGGKLPKKGIVIVDFAGRKKGVVGPGDGIKDTAGKGPTAKQINDNMNGRY</sequence>
<accession>A0A9P6Q244</accession>